<dbReference type="EMBL" id="QGNW01000293">
    <property type="protein sequence ID" value="RVW78595.1"/>
    <property type="molecule type" value="Genomic_DNA"/>
</dbReference>
<name>A0A438H275_VITVI</name>
<evidence type="ECO:0000256" key="1">
    <source>
        <dbReference type="SAM" id="MobiDB-lite"/>
    </source>
</evidence>
<accession>A0A438H275</accession>
<feature type="region of interest" description="Disordered" evidence="1">
    <location>
        <begin position="1"/>
        <end position="107"/>
    </location>
</feature>
<dbReference type="Proteomes" id="UP000288805">
    <property type="component" value="Unassembled WGS sequence"/>
</dbReference>
<reference evidence="2 3" key="1">
    <citation type="journal article" date="2018" name="PLoS Genet.">
        <title>Population sequencing reveals clonal diversity and ancestral inbreeding in the grapevine cultivar Chardonnay.</title>
        <authorList>
            <person name="Roach M.J."/>
            <person name="Johnson D.L."/>
            <person name="Bohlmann J."/>
            <person name="van Vuuren H.J."/>
            <person name="Jones S.J."/>
            <person name="Pretorius I.S."/>
            <person name="Schmidt S.A."/>
            <person name="Borneman A.R."/>
        </authorList>
    </citation>
    <scope>NUCLEOTIDE SEQUENCE [LARGE SCALE GENOMIC DNA]</scope>
    <source>
        <strain evidence="3">cv. Chardonnay</strain>
        <tissue evidence="2">Leaf</tissue>
    </source>
</reference>
<sequence>MRNPKGSVKPFRTSKAISYAVPSDSPSQATKAPRIPPPEGGAATSPFFPAPQRRYKTRRPPTTPGATTLHLESSAQCPPAKRVRTLGPSESSRASQPEAPTDSKVSSDLSLESIVKCPILTTPPIEGNSDCRARLFHWELHFDQEVIVALDFYQSMTTLGVPSLTAIHVTIDGRHGILEARHIAEAL</sequence>
<protein>
    <submittedName>
        <fullName evidence="2">Uncharacterized protein</fullName>
    </submittedName>
</protein>
<comment type="caution">
    <text evidence="2">The sequence shown here is derived from an EMBL/GenBank/DDBJ whole genome shotgun (WGS) entry which is preliminary data.</text>
</comment>
<proteinExistence type="predicted"/>
<evidence type="ECO:0000313" key="2">
    <source>
        <dbReference type="EMBL" id="RVW78595.1"/>
    </source>
</evidence>
<evidence type="ECO:0000313" key="3">
    <source>
        <dbReference type="Proteomes" id="UP000288805"/>
    </source>
</evidence>
<dbReference type="AlphaFoldDB" id="A0A438H275"/>
<gene>
    <name evidence="2" type="ORF">CK203_046727</name>
</gene>
<organism evidence="2 3">
    <name type="scientific">Vitis vinifera</name>
    <name type="common">Grape</name>
    <dbReference type="NCBI Taxonomy" id="29760"/>
    <lineage>
        <taxon>Eukaryota</taxon>
        <taxon>Viridiplantae</taxon>
        <taxon>Streptophyta</taxon>
        <taxon>Embryophyta</taxon>
        <taxon>Tracheophyta</taxon>
        <taxon>Spermatophyta</taxon>
        <taxon>Magnoliopsida</taxon>
        <taxon>eudicotyledons</taxon>
        <taxon>Gunneridae</taxon>
        <taxon>Pentapetalae</taxon>
        <taxon>rosids</taxon>
        <taxon>Vitales</taxon>
        <taxon>Vitaceae</taxon>
        <taxon>Viteae</taxon>
        <taxon>Vitis</taxon>
    </lineage>
</organism>